<dbReference type="AlphaFoldDB" id="A0A251RR31"/>
<gene>
    <name evidence="1" type="ORF">HannXRQ_Chr17g0553431</name>
</gene>
<keyword evidence="2" id="KW-1185">Reference proteome</keyword>
<protein>
    <submittedName>
        <fullName evidence="1">Uncharacterized protein</fullName>
    </submittedName>
</protein>
<evidence type="ECO:0000313" key="1">
    <source>
        <dbReference type="EMBL" id="OTF86681.1"/>
    </source>
</evidence>
<accession>A0A251RR31</accession>
<name>A0A251RR31_HELAN</name>
<reference evidence="2" key="1">
    <citation type="journal article" date="2017" name="Nature">
        <title>The sunflower genome provides insights into oil metabolism, flowering and Asterid evolution.</title>
        <authorList>
            <person name="Badouin H."/>
            <person name="Gouzy J."/>
            <person name="Grassa C.J."/>
            <person name="Murat F."/>
            <person name="Staton S.E."/>
            <person name="Cottret L."/>
            <person name="Lelandais-Briere C."/>
            <person name="Owens G.L."/>
            <person name="Carrere S."/>
            <person name="Mayjonade B."/>
            <person name="Legrand L."/>
            <person name="Gill N."/>
            <person name="Kane N.C."/>
            <person name="Bowers J.E."/>
            <person name="Hubner S."/>
            <person name="Bellec A."/>
            <person name="Berard A."/>
            <person name="Berges H."/>
            <person name="Blanchet N."/>
            <person name="Boniface M.C."/>
            <person name="Brunel D."/>
            <person name="Catrice O."/>
            <person name="Chaidir N."/>
            <person name="Claudel C."/>
            <person name="Donnadieu C."/>
            <person name="Faraut T."/>
            <person name="Fievet G."/>
            <person name="Helmstetter N."/>
            <person name="King M."/>
            <person name="Knapp S.J."/>
            <person name="Lai Z."/>
            <person name="Le Paslier M.C."/>
            <person name="Lippi Y."/>
            <person name="Lorenzon L."/>
            <person name="Mandel J.R."/>
            <person name="Marage G."/>
            <person name="Marchand G."/>
            <person name="Marquand E."/>
            <person name="Bret-Mestries E."/>
            <person name="Morien E."/>
            <person name="Nambeesan S."/>
            <person name="Nguyen T."/>
            <person name="Pegot-Espagnet P."/>
            <person name="Pouilly N."/>
            <person name="Raftis F."/>
            <person name="Sallet E."/>
            <person name="Schiex T."/>
            <person name="Thomas J."/>
            <person name="Vandecasteele C."/>
            <person name="Vares D."/>
            <person name="Vear F."/>
            <person name="Vautrin S."/>
            <person name="Crespi M."/>
            <person name="Mangin B."/>
            <person name="Burke J.M."/>
            <person name="Salse J."/>
            <person name="Munos S."/>
            <person name="Vincourt P."/>
            <person name="Rieseberg L.H."/>
            <person name="Langlade N.B."/>
        </authorList>
    </citation>
    <scope>NUCLEOTIDE SEQUENCE [LARGE SCALE GENOMIC DNA]</scope>
    <source>
        <strain evidence="2">cv. SF193</strain>
    </source>
</reference>
<organism evidence="1 2">
    <name type="scientific">Helianthus annuus</name>
    <name type="common">Common sunflower</name>
    <dbReference type="NCBI Taxonomy" id="4232"/>
    <lineage>
        <taxon>Eukaryota</taxon>
        <taxon>Viridiplantae</taxon>
        <taxon>Streptophyta</taxon>
        <taxon>Embryophyta</taxon>
        <taxon>Tracheophyta</taxon>
        <taxon>Spermatophyta</taxon>
        <taxon>Magnoliopsida</taxon>
        <taxon>eudicotyledons</taxon>
        <taxon>Gunneridae</taxon>
        <taxon>Pentapetalae</taxon>
        <taxon>asterids</taxon>
        <taxon>campanulids</taxon>
        <taxon>Asterales</taxon>
        <taxon>Asteraceae</taxon>
        <taxon>Asteroideae</taxon>
        <taxon>Heliantheae alliance</taxon>
        <taxon>Heliantheae</taxon>
        <taxon>Helianthus</taxon>
    </lineage>
</organism>
<dbReference type="Proteomes" id="UP000215914">
    <property type="component" value="Chromosome 17"/>
</dbReference>
<dbReference type="STRING" id="4232.A0A251RR31"/>
<dbReference type="InParanoid" id="A0A251RR31"/>
<sequence length="80" mass="9373">MASSRVSSKVQIKKIRWLQIFSDLKYDRPNELTDRQLSNEMEAIAAAYHIFRNAAQPGFTYIEDMDLRRFMKIRQAGTFG</sequence>
<dbReference type="EMBL" id="CM007906">
    <property type="protein sequence ID" value="OTF86681.1"/>
    <property type="molecule type" value="Genomic_DNA"/>
</dbReference>
<evidence type="ECO:0000313" key="2">
    <source>
        <dbReference type="Proteomes" id="UP000215914"/>
    </source>
</evidence>
<proteinExistence type="predicted"/>